<reference evidence="1" key="1">
    <citation type="submission" date="2014-07" db="EMBL/GenBank/DDBJ databases">
        <authorList>
            <person name="Zhang J.E."/>
            <person name="Yang H."/>
            <person name="Guo J."/>
            <person name="Deng Z."/>
            <person name="Luo H."/>
            <person name="Luo M."/>
            <person name="Zhao B."/>
        </authorList>
    </citation>
    <scope>NUCLEOTIDE SEQUENCE</scope>
    <source>
        <strain evidence="1">AM4</strain>
    </source>
</reference>
<evidence type="ECO:0000313" key="1">
    <source>
        <dbReference type="EMBL" id="CED90274.1"/>
    </source>
</evidence>
<protein>
    <submittedName>
        <fullName evidence="1">Uncharacterized protein</fullName>
    </submittedName>
</protein>
<dbReference type="AlphaFoldDB" id="A0A1L7RLW5"/>
<dbReference type="EMBL" id="LK995470">
    <property type="protein sequence ID" value="CED90274.1"/>
    <property type="molecule type" value="Genomic_DNA"/>
</dbReference>
<sequence>MTSCVCGCTIRGMHAPDCDGTSTDRAGRLVECLGCLPRPVVEGVLCGRCWGRLQSAVRTLPSLVEHLCAVAAPSVPSPSGQAGGGVVPPGPRALYSQALGAADDLVGMLAAWCDQVAGDRGLAVPRPPGLWLTDDGEAVAGVRSPGAARYLADWLGPHLSWCAAQSWAGDMVEDLGPAVARVSAAWPVEEPDRRITTVRCPRCGRRSLVLHPPRVERGSLQVSCSAPACGAVLSEEDWARARSWAVAVARMAAGPDDAPEAGT</sequence>
<gene>
    <name evidence="1" type="ORF">AAM4_0379</name>
</gene>
<accession>A0A1L7RLW5</accession>
<name>A0A1L7RLW5_9ACTO</name>
<organism evidence="1">
    <name type="scientific">Actinomyces succiniciruminis</name>
    <dbReference type="NCBI Taxonomy" id="1522002"/>
    <lineage>
        <taxon>Bacteria</taxon>
        <taxon>Bacillati</taxon>
        <taxon>Actinomycetota</taxon>
        <taxon>Actinomycetes</taxon>
        <taxon>Actinomycetales</taxon>
        <taxon>Actinomycetaceae</taxon>
        <taxon>Actinomyces</taxon>
    </lineage>
</organism>
<proteinExistence type="predicted"/>